<evidence type="ECO:0008006" key="4">
    <source>
        <dbReference type="Google" id="ProtNLM"/>
    </source>
</evidence>
<keyword evidence="3" id="KW-1185">Reference proteome</keyword>
<evidence type="ECO:0000313" key="2">
    <source>
        <dbReference type="EMBL" id="SLN31394.1"/>
    </source>
</evidence>
<dbReference type="OrthoDB" id="7876207at2"/>
<feature type="transmembrane region" description="Helical" evidence="1">
    <location>
        <begin position="21"/>
        <end position="44"/>
    </location>
</feature>
<protein>
    <recommendedName>
        <fullName evidence="4">TadE-like protein</fullName>
    </recommendedName>
</protein>
<proteinExistence type="predicted"/>
<dbReference type="RefSeq" id="WP_085821852.1">
    <property type="nucleotide sequence ID" value="NZ_FWFP01000003.1"/>
</dbReference>
<organism evidence="2 3">
    <name type="scientific">Ruegeria meonggei</name>
    <dbReference type="NCBI Taxonomy" id="1446476"/>
    <lineage>
        <taxon>Bacteria</taxon>
        <taxon>Pseudomonadati</taxon>
        <taxon>Pseudomonadota</taxon>
        <taxon>Alphaproteobacteria</taxon>
        <taxon>Rhodobacterales</taxon>
        <taxon>Roseobacteraceae</taxon>
        <taxon>Ruegeria</taxon>
    </lineage>
</organism>
<reference evidence="3" key="1">
    <citation type="submission" date="2017-03" db="EMBL/GenBank/DDBJ databases">
        <authorList>
            <person name="Rodrigo-Torres L."/>
            <person name="Arahal R.D."/>
            <person name="Lucena T."/>
        </authorList>
    </citation>
    <scope>NUCLEOTIDE SEQUENCE [LARGE SCALE GENOMIC DNA]</scope>
    <source>
        <strain evidence="3">CECT 8411</strain>
    </source>
</reference>
<sequence length="195" mass="22476">MRLFSRIRRRLGSFSRNERGMMTVDAVIIFPMLVWTITGAFTFFDGFRQSASNLKAAYTVGDLISRETQQITDTYIESLHELMQRMVSNNSELKLRVTLVVFDEDDDRHYVRWSTQCGYGAIWTNANIGNMRDNLPPMPNQDTLIIVETSNDYEPVFETILSDGWVARDKVFTNFVFTRPRFTNEIAADVSVTSC</sequence>
<dbReference type="EMBL" id="FWFP01000003">
    <property type="protein sequence ID" value="SLN31394.1"/>
    <property type="molecule type" value="Genomic_DNA"/>
</dbReference>
<evidence type="ECO:0000313" key="3">
    <source>
        <dbReference type="Proteomes" id="UP000193778"/>
    </source>
</evidence>
<dbReference type="Proteomes" id="UP000193778">
    <property type="component" value="Unassembled WGS sequence"/>
</dbReference>
<accession>A0A1X6YUA0</accession>
<dbReference type="AlphaFoldDB" id="A0A1X6YUA0"/>
<name>A0A1X6YUA0_9RHOB</name>
<keyword evidence="1" id="KW-1133">Transmembrane helix</keyword>
<keyword evidence="1" id="KW-0472">Membrane</keyword>
<evidence type="ECO:0000256" key="1">
    <source>
        <dbReference type="SAM" id="Phobius"/>
    </source>
</evidence>
<gene>
    <name evidence="2" type="ORF">RUM8411_01306</name>
</gene>
<keyword evidence="1" id="KW-0812">Transmembrane</keyword>